<dbReference type="PANTHER" id="PTHR45660">
    <property type="entry name" value="HISTONE-LYSINE N-METHYLTRANSFERASE SETMAR"/>
    <property type="match status" value="1"/>
</dbReference>
<comment type="subcellular location">
    <subcellularLocation>
        <location evidence="1">Chromosome</location>
        <location evidence="1">Centromere</location>
    </subcellularLocation>
    <subcellularLocation>
        <location evidence="4">Nucleus</location>
    </subcellularLocation>
</comment>
<evidence type="ECO:0000259" key="5">
    <source>
        <dbReference type="PROSITE" id="PS50280"/>
    </source>
</evidence>
<dbReference type="InterPro" id="IPR003105">
    <property type="entry name" value="SRA_YDG"/>
</dbReference>
<dbReference type="InterPro" id="IPR036987">
    <property type="entry name" value="SRA-YDG_sf"/>
</dbReference>
<dbReference type="GO" id="GO:0008270">
    <property type="term" value="F:zinc ion binding"/>
    <property type="evidence" value="ECO:0007669"/>
    <property type="project" value="InterPro"/>
</dbReference>
<dbReference type="Gramene" id="Psat6g094400.1">
    <property type="protein sequence ID" value="Psat6g094400.1.cds"/>
    <property type="gene ID" value="Psat6g094400"/>
</dbReference>
<dbReference type="SMART" id="SM00468">
    <property type="entry name" value="PreSET"/>
    <property type="match status" value="1"/>
</dbReference>
<dbReference type="AlphaFoldDB" id="A0A9D4W7Q0"/>
<name>A0A9D4W7Q0_PEA</name>
<keyword evidence="9" id="KW-1185">Reference proteome</keyword>
<dbReference type="InterPro" id="IPR007728">
    <property type="entry name" value="Pre-SET_dom"/>
</dbReference>
<dbReference type="Gramene" id="Psat6g094400.2">
    <property type="protein sequence ID" value="Psat6g094400.2.cds"/>
    <property type="gene ID" value="Psat6g094400"/>
</dbReference>
<evidence type="ECO:0000259" key="7">
    <source>
        <dbReference type="PROSITE" id="PS51015"/>
    </source>
</evidence>
<dbReference type="Proteomes" id="UP001058974">
    <property type="component" value="Chromosome 6"/>
</dbReference>
<dbReference type="EMBL" id="JAMSHJ010000006">
    <property type="protein sequence ID" value="KAI5396941.1"/>
    <property type="molecule type" value="Genomic_DNA"/>
</dbReference>
<dbReference type="InterPro" id="IPR051357">
    <property type="entry name" value="H3K9_HMTase_SUVAR3-9"/>
</dbReference>
<accession>A0A9D4W7Q0</accession>
<protein>
    <submittedName>
        <fullName evidence="8">Uncharacterized protein</fullName>
    </submittedName>
</protein>
<dbReference type="GO" id="GO:0000775">
    <property type="term" value="C:chromosome, centromeric region"/>
    <property type="evidence" value="ECO:0007669"/>
    <property type="project" value="UniProtKB-SubCell"/>
</dbReference>
<dbReference type="SUPFAM" id="SSF88697">
    <property type="entry name" value="PUA domain-like"/>
    <property type="match status" value="1"/>
</dbReference>
<dbReference type="PANTHER" id="PTHR45660:SF46">
    <property type="entry name" value="HISTONE-LYSINE N-METHYLTRANSFERASE, H3 LYSINE-9 SPECIFIC SUVH6"/>
    <property type="match status" value="1"/>
</dbReference>
<dbReference type="SUPFAM" id="SSF82199">
    <property type="entry name" value="SET domain"/>
    <property type="match status" value="1"/>
</dbReference>
<evidence type="ECO:0000259" key="6">
    <source>
        <dbReference type="PROSITE" id="PS50867"/>
    </source>
</evidence>
<dbReference type="Pfam" id="PF00856">
    <property type="entry name" value="SET"/>
    <property type="match status" value="1"/>
</dbReference>
<dbReference type="Pfam" id="PF05033">
    <property type="entry name" value="Pre-SET"/>
    <property type="match status" value="1"/>
</dbReference>
<dbReference type="Pfam" id="PF02182">
    <property type="entry name" value="SAD_SRA"/>
    <property type="match status" value="1"/>
</dbReference>
<dbReference type="SMART" id="SM00466">
    <property type="entry name" value="SRA"/>
    <property type="match status" value="1"/>
</dbReference>
<evidence type="ECO:0000256" key="3">
    <source>
        <dbReference type="ARBA" id="ARBA00023242"/>
    </source>
</evidence>
<dbReference type="InterPro" id="IPR001214">
    <property type="entry name" value="SET_dom"/>
</dbReference>
<proteinExistence type="predicted"/>
<comment type="caution">
    <text evidence="8">The sequence shown here is derived from an EMBL/GenBank/DDBJ whole genome shotgun (WGS) entry which is preliminary data.</text>
</comment>
<dbReference type="OrthoDB" id="5792673at2759"/>
<feature type="domain" description="SET" evidence="5">
    <location>
        <begin position="403"/>
        <end position="518"/>
    </location>
</feature>
<reference evidence="8 9" key="1">
    <citation type="journal article" date="2022" name="Nat. Genet.">
        <title>Improved pea reference genome and pan-genome highlight genomic features and evolutionary characteristics.</title>
        <authorList>
            <person name="Yang T."/>
            <person name="Liu R."/>
            <person name="Luo Y."/>
            <person name="Hu S."/>
            <person name="Wang D."/>
            <person name="Wang C."/>
            <person name="Pandey M.K."/>
            <person name="Ge S."/>
            <person name="Xu Q."/>
            <person name="Li N."/>
            <person name="Li G."/>
            <person name="Huang Y."/>
            <person name="Saxena R.K."/>
            <person name="Ji Y."/>
            <person name="Li M."/>
            <person name="Yan X."/>
            <person name="He Y."/>
            <person name="Liu Y."/>
            <person name="Wang X."/>
            <person name="Xiang C."/>
            <person name="Varshney R.K."/>
            <person name="Ding H."/>
            <person name="Gao S."/>
            <person name="Zong X."/>
        </authorList>
    </citation>
    <scope>NUCLEOTIDE SEQUENCE [LARGE SCALE GENOMIC DNA]</scope>
    <source>
        <strain evidence="8 9">cv. Zhongwan 6</strain>
    </source>
</reference>
<dbReference type="GO" id="GO:0003690">
    <property type="term" value="F:double-stranded DNA binding"/>
    <property type="evidence" value="ECO:0007669"/>
    <property type="project" value="TreeGrafter"/>
</dbReference>
<dbReference type="SMART" id="SM00317">
    <property type="entry name" value="SET"/>
    <property type="match status" value="1"/>
</dbReference>
<dbReference type="GO" id="GO:0005634">
    <property type="term" value="C:nucleus"/>
    <property type="evidence" value="ECO:0007669"/>
    <property type="project" value="UniProtKB-SubCell"/>
</dbReference>
<evidence type="ECO:0000256" key="2">
    <source>
        <dbReference type="ARBA" id="ARBA00022454"/>
    </source>
</evidence>
<evidence type="ECO:0000313" key="8">
    <source>
        <dbReference type="EMBL" id="KAI5396941.1"/>
    </source>
</evidence>
<feature type="domain" description="Pre-SET" evidence="6">
    <location>
        <begin position="337"/>
        <end position="400"/>
    </location>
</feature>
<keyword evidence="3 4" id="KW-0539">Nucleus</keyword>
<dbReference type="PROSITE" id="PS50280">
    <property type="entry name" value="SET"/>
    <property type="match status" value="1"/>
</dbReference>
<keyword evidence="2" id="KW-0158">Chromosome</keyword>
<dbReference type="PROSITE" id="PS50867">
    <property type="entry name" value="PRE_SET"/>
    <property type="match status" value="1"/>
</dbReference>
<dbReference type="InterPro" id="IPR015947">
    <property type="entry name" value="PUA-like_sf"/>
</dbReference>
<evidence type="ECO:0000256" key="4">
    <source>
        <dbReference type="PROSITE-ProRule" id="PRU00358"/>
    </source>
</evidence>
<dbReference type="Gramene" id="Psat06G0295500-T1">
    <property type="protein sequence ID" value="KAI5396941.1"/>
    <property type="gene ID" value="KIW84_062955"/>
</dbReference>
<feature type="domain" description="YDG" evidence="7">
    <location>
        <begin position="98"/>
        <end position="252"/>
    </location>
</feature>
<dbReference type="GO" id="GO:0042054">
    <property type="term" value="F:histone methyltransferase activity"/>
    <property type="evidence" value="ECO:0007669"/>
    <property type="project" value="InterPro"/>
</dbReference>
<dbReference type="InterPro" id="IPR046341">
    <property type="entry name" value="SET_dom_sf"/>
</dbReference>
<sequence>MNDSKSFGKKHEEWLSTSAHITCQKLSSSSDKTLKEKILKRKNVNKVLEIFRDLSHKLYCEYKSSEVKNLKAKTKALIEAAMSMKVKHQWENTGKRLGHVDGIEVGDRFQYRPELVIIGLHQQFSGGIDYLGKGEYSLATSIVVTQKYANVMKSSGCLVYEGQGSNPKVRTTSVPPCDQKLEGGSLALMNSMNARHPVRVILKVCGKFNGMGEWKNNVSDYSYVYDGLYSVDSMTQDRGQFGKLVFKFVLNKISDQSSASVSSRDVVKETETFSKRKKSKGHVLDKDVVRINDISEGKENFPIRLVTPINCVEKPKPFGYLVKMIYPKMNHSTLLGGECNCENACVDSLKCVCIAKNNGGTIAYGGNKRLVSPMKSSFIYECGPSCACSSSCINRVSQCGIQFQLEIFKTNSKGWGVRTRSFIPSGSFVCELIGELVHQNHGKAVSNLHVDDYIFNIGGGLIDAGKHGNIGRFINHSCCPNLCMKDVMYDHNNKSVAHKVLYALKDIAAGREVSYDYNNWCKGNMKKVLSNICYCDSSECKGYIYK</sequence>
<evidence type="ECO:0000313" key="9">
    <source>
        <dbReference type="Proteomes" id="UP001058974"/>
    </source>
</evidence>
<evidence type="ECO:0000256" key="1">
    <source>
        <dbReference type="ARBA" id="ARBA00004584"/>
    </source>
</evidence>
<dbReference type="Gene3D" id="2.30.280.10">
    <property type="entry name" value="SRA-YDG"/>
    <property type="match status" value="1"/>
</dbReference>
<gene>
    <name evidence="8" type="ORF">KIW84_062955</name>
</gene>
<organism evidence="8 9">
    <name type="scientific">Pisum sativum</name>
    <name type="common">Garden pea</name>
    <name type="synonym">Lathyrus oleraceus</name>
    <dbReference type="NCBI Taxonomy" id="3888"/>
    <lineage>
        <taxon>Eukaryota</taxon>
        <taxon>Viridiplantae</taxon>
        <taxon>Streptophyta</taxon>
        <taxon>Embryophyta</taxon>
        <taxon>Tracheophyta</taxon>
        <taxon>Spermatophyta</taxon>
        <taxon>Magnoliopsida</taxon>
        <taxon>eudicotyledons</taxon>
        <taxon>Gunneridae</taxon>
        <taxon>Pentapetalae</taxon>
        <taxon>rosids</taxon>
        <taxon>fabids</taxon>
        <taxon>Fabales</taxon>
        <taxon>Fabaceae</taxon>
        <taxon>Papilionoideae</taxon>
        <taxon>50 kb inversion clade</taxon>
        <taxon>NPAAA clade</taxon>
        <taxon>Hologalegina</taxon>
        <taxon>IRL clade</taxon>
        <taxon>Fabeae</taxon>
        <taxon>Lathyrus</taxon>
    </lineage>
</organism>
<dbReference type="Gene3D" id="2.170.270.10">
    <property type="entry name" value="SET domain"/>
    <property type="match status" value="1"/>
</dbReference>
<dbReference type="PROSITE" id="PS51015">
    <property type="entry name" value="YDG"/>
    <property type="match status" value="1"/>
</dbReference>